<dbReference type="EMBL" id="JAUSTZ010000001">
    <property type="protein sequence ID" value="MDQ0224243.1"/>
    <property type="molecule type" value="Genomic_DNA"/>
</dbReference>
<evidence type="ECO:0000256" key="2">
    <source>
        <dbReference type="ARBA" id="ARBA00023125"/>
    </source>
</evidence>
<gene>
    <name evidence="5" type="ORF">J2S02_000565</name>
</gene>
<name>A0ABT9YW73_9BACI</name>
<evidence type="ECO:0000259" key="4">
    <source>
        <dbReference type="PROSITE" id="PS50977"/>
    </source>
</evidence>
<dbReference type="InterPro" id="IPR009057">
    <property type="entry name" value="Homeodomain-like_sf"/>
</dbReference>
<dbReference type="PRINTS" id="PR00455">
    <property type="entry name" value="HTHTETR"/>
</dbReference>
<dbReference type="Gene3D" id="1.10.10.60">
    <property type="entry name" value="Homeodomain-like"/>
    <property type="match status" value="1"/>
</dbReference>
<feature type="domain" description="HTH tetR-type" evidence="4">
    <location>
        <begin position="3"/>
        <end position="63"/>
    </location>
</feature>
<accession>A0ABT9YW73</accession>
<proteinExistence type="predicted"/>
<dbReference type="Gene3D" id="1.10.357.10">
    <property type="entry name" value="Tetracycline Repressor, domain 2"/>
    <property type="match status" value="1"/>
</dbReference>
<dbReference type="PANTHER" id="PTHR43479">
    <property type="entry name" value="ACREF/ENVCD OPERON REPRESSOR-RELATED"/>
    <property type="match status" value="1"/>
</dbReference>
<evidence type="ECO:0000256" key="3">
    <source>
        <dbReference type="PROSITE-ProRule" id="PRU00335"/>
    </source>
</evidence>
<dbReference type="Pfam" id="PF00440">
    <property type="entry name" value="TetR_N"/>
    <property type="match status" value="1"/>
</dbReference>
<dbReference type="PROSITE" id="PS50977">
    <property type="entry name" value="HTH_TETR_2"/>
    <property type="match status" value="1"/>
</dbReference>
<comment type="caution">
    <text evidence="5">The sequence shown here is derived from an EMBL/GenBank/DDBJ whole genome shotgun (WGS) entry which is preliminary data.</text>
</comment>
<keyword evidence="1" id="KW-0678">Repressor</keyword>
<reference evidence="5 6" key="1">
    <citation type="submission" date="2023-07" db="EMBL/GenBank/DDBJ databases">
        <title>Genomic Encyclopedia of Type Strains, Phase IV (KMG-IV): sequencing the most valuable type-strain genomes for metagenomic binning, comparative biology and taxonomic classification.</title>
        <authorList>
            <person name="Goeker M."/>
        </authorList>
    </citation>
    <scope>NUCLEOTIDE SEQUENCE [LARGE SCALE GENOMIC DNA]</scope>
    <source>
        <strain evidence="5 6">DSM 17723</strain>
    </source>
</reference>
<keyword evidence="2 3" id="KW-0238">DNA-binding</keyword>
<dbReference type="InterPro" id="IPR050624">
    <property type="entry name" value="HTH-type_Tx_Regulator"/>
</dbReference>
<dbReference type="SUPFAM" id="SSF48498">
    <property type="entry name" value="Tetracyclin repressor-like, C-terminal domain"/>
    <property type="match status" value="1"/>
</dbReference>
<dbReference type="InterPro" id="IPR001647">
    <property type="entry name" value="HTH_TetR"/>
</dbReference>
<evidence type="ECO:0000256" key="1">
    <source>
        <dbReference type="ARBA" id="ARBA00022491"/>
    </source>
</evidence>
<feature type="DNA-binding region" description="H-T-H motif" evidence="3">
    <location>
        <begin position="26"/>
        <end position="45"/>
    </location>
</feature>
<dbReference type="PANTHER" id="PTHR43479:SF11">
    <property type="entry name" value="ACREF_ENVCD OPERON REPRESSOR-RELATED"/>
    <property type="match status" value="1"/>
</dbReference>
<dbReference type="RefSeq" id="WP_095300968.1">
    <property type="nucleotide sequence ID" value="NZ_CADEPK010000184.1"/>
</dbReference>
<evidence type="ECO:0000313" key="6">
    <source>
        <dbReference type="Proteomes" id="UP001232245"/>
    </source>
</evidence>
<dbReference type="Proteomes" id="UP001232245">
    <property type="component" value="Unassembled WGS sequence"/>
</dbReference>
<sequence>MSIDRKQLIVEAATKSFSQFGYKATTMDQVSKIANVGKGTIYTFYKNKEELFFEIIEGVLKDMKEVAENAFNQEGSFSENVHQALYSILEFRKTHQLTIKIFQEGNDIGTPTVKEGVKRVEDMILSYIKQKIIHAIEKEELKKCDPDIAAFILLKLYVSLIFDWEKRHEPLEKEKIAQIIEQYLLKGLSS</sequence>
<protein>
    <submittedName>
        <fullName evidence="5">AcrR family transcriptional regulator</fullName>
    </submittedName>
</protein>
<dbReference type="SUPFAM" id="SSF46689">
    <property type="entry name" value="Homeodomain-like"/>
    <property type="match status" value="1"/>
</dbReference>
<dbReference type="InterPro" id="IPR036271">
    <property type="entry name" value="Tet_transcr_reg_TetR-rel_C_sf"/>
</dbReference>
<keyword evidence="6" id="KW-1185">Reference proteome</keyword>
<evidence type="ECO:0000313" key="5">
    <source>
        <dbReference type="EMBL" id="MDQ0224243.1"/>
    </source>
</evidence>
<organism evidence="5 6">
    <name type="scientific">Metabacillus niabensis</name>
    <dbReference type="NCBI Taxonomy" id="324854"/>
    <lineage>
        <taxon>Bacteria</taxon>
        <taxon>Bacillati</taxon>
        <taxon>Bacillota</taxon>
        <taxon>Bacilli</taxon>
        <taxon>Bacillales</taxon>
        <taxon>Bacillaceae</taxon>
        <taxon>Metabacillus</taxon>
    </lineage>
</organism>